<dbReference type="Gramene" id="TVU19481">
    <property type="protein sequence ID" value="TVU19481"/>
    <property type="gene ID" value="EJB05_35632"/>
</dbReference>
<reference evidence="2 3" key="1">
    <citation type="journal article" date="2019" name="Sci. Rep.">
        <title>A high-quality genome of Eragrostis curvula grass provides insights into Poaceae evolution and supports new strategies to enhance forage quality.</title>
        <authorList>
            <person name="Carballo J."/>
            <person name="Santos B.A.C.M."/>
            <person name="Zappacosta D."/>
            <person name="Garbus I."/>
            <person name="Selva J.P."/>
            <person name="Gallo C.A."/>
            <person name="Diaz A."/>
            <person name="Albertini E."/>
            <person name="Caccamo M."/>
            <person name="Echenique V."/>
        </authorList>
    </citation>
    <scope>NUCLEOTIDE SEQUENCE [LARGE SCALE GENOMIC DNA]</scope>
    <source>
        <strain evidence="3">cv. Victoria</strain>
        <tissue evidence="2">Leaf</tissue>
    </source>
</reference>
<evidence type="ECO:0000313" key="2">
    <source>
        <dbReference type="EMBL" id="TVU19481.1"/>
    </source>
</evidence>
<organism evidence="2 3">
    <name type="scientific">Eragrostis curvula</name>
    <name type="common">weeping love grass</name>
    <dbReference type="NCBI Taxonomy" id="38414"/>
    <lineage>
        <taxon>Eukaryota</taxon>
        <taxon>Viridiplantae</taxon>
        <taxon>Streptophyta</taxon>
        <taxon>Embryophyta</taxon>
        <taxon>Tracheophyta</taxon>
        <taxon>Spermatophyta</taxon>
        <taxon>Magnoliopsida</taxon>
        <taxon>Liliopsida</taxon>
        <taxon>Poales</taxon>
        <taxon>Poaceae</taxon>
        <taxon>PACMAD clade</taxon>
        <taxon>Chloridoideae</taxon>
        <taxon>Eragrostideae</taxon>
        <taxon>Eragrostidinae</taxon>
        <taxon>Eragrostis</taxon>
    </lineage>
</organism>
<dbReference type="EMBL" id="RWGY01000029">
    <property type="protein sequence ID" value="TVU19481.1"/>
    <property type="molecule type" value="Genomic_DNA"/>
</dbReference>
<comment type="caution">
    <text evidence="2">The sequence shown here is derived from an EMBL/GenBank/DDBJ whole genome shotgun (WGS) entry which is preliminary data.</text>
</comment>
<dbReference type="Proteomes" id="UP000324897">
    <property type="component" value="Chromosome 7"/>
</dbReference>
<proteinExistence type="predicted"/>
<feature type="region of interest" description="Disordered" evidence="1">
    <location>
        <begin position="263"/>
        <end position="294"/>
    </location>
</feature>
<name>A0A5J9U8G9_9POAL</name>
<feature type="region of interest" description="Disordered" evidence="1">
    <location>
        <begin position="340"/>
        <end position="359"/>
    </location>
</feature>
<accession>A0A5J9U8G9</accession>
<dbReference type="AlphaFoldDB" id="A0A5J9U8G9"/>
<evidence type="ECO:0000313" key="3">
    <source>
        <dbReference type="Proteomes" id="UP000324897"/>
    </source>
</evidence>
<sequence length="379" mass="42285">MTCTPTSSPQELTTSSSPLIIALWCWVYKGGGGRREGKGSRERGEQEDQRILMSLECLKLEYTLHIKEGEHSLSNKANESGWVTSPFLIHHVSAAVYSLPSSEYVHICNLGRMSPTSAGAGRGRHPSTIAPPSSILESMTLGAKSVWPGRSRRPVNSKPHDASAEEWSSHRGTLACFTLFLGLQEQPQRELKLHAQLECTQPDSKPPNDYRNNHKGISKGDIELQARLECVRADSKPSDKSGAVLSSHKGIWNCGHDFVFRRTPKHPDEEEPQKEVELGVLEEPQRENRNGDSVAQRELKLHASLLMEIELQAQLECVLEDSKPLDLRLQEEPQREVELQGYLGHGEADSLPPNEQPLRDLELHARLECIQADSKPPIM</sequence>
<feature type="compositionally biased region" description="Basic and acidic residues" evidence="1">
    <location>
        <begin position="265"/>
        <end position="294"/>
    </location>
</feature>
<keyword evidence="3" id="KW-1185">Reference proteome</keyword>
<protein>
    <submittedName>
        <fullName evidence="2">Uncharacterized protein</fullName>
    </submittedName>
</protein>
<gene>
    <name evidence="2" type="ORF">EJB05_35632</name>
</gene>
<evidence type="ECO:0000256" key="1">
    <source>
        <dbReference type="SAM" id="MobiDB-lite"/>
    </source>
</evidence>